<protein>
    <submittedName>
        <fullName evidence="2">Uncharacterized protein</fullName>
    </submittedName>
</protein>
<keyword evidence="3" id="KW-1185">Reference proteome</keyword>
<evidence type="ECO:0000256" key="1">
    <source>
        <dbReference type="SAM" id="MobiDB-lite"/>
    </source>
</evidence>
<gene>
    <name evidence="2" type="ORF">O1G21_00530</name>
</gene>
<feature type="region of interest" description="Disordered" evidence="1">
    <location>
        <begin position="1"/>
        <end position="74"/>
    </location>
</feature>
<feature type="compositionally biased region" description="Basic and acidic residues" evidence="1">
    <location>
        <begin position="21"/>
        <end position="30"/>
    </location>
</feature>
<evidence type="ECO:0000313" key="2">
    <source>
        <dbReference type="EMBL" id="WBP84487.1"/>
    </source>
</evidence>
<sequence>MSIRRRSWAVAMRGRARHRRNGPEEPDRSPMDGGLPPRLRPAGPDAPAAGLDEPDEQPDHPEPPTADLVDPAAP</sequence>
<feature type="compositionally biased region" description="Low complexity" evidence="1">
    <location>
        <begin position="32"/>
        <end position="51"/>
    </location>
</feature>
<dbReference type="RefSeq" id="WP_270139743.1">
    <property type="nucleotide sequence ID" value="NZ_CP115450.1"/>
</dbReference>
<dbReference type="Proteomes" id="UP001212821">
    <property type="component" value="Chromosome"/>
</dbReference>
<name>A0ABY7PWB6_9ACTN</name>
<reference evidence="3" key="1">
    <citation type="submission" date="2022-12" db="EMBL/GenBank/DDBJ databases">
        <authorList>
            <person name="Mo P."/>
        </authorList>
    </citation>
    <scope>NUCLEOTIDE SEQUENCE [LARGE SCALE GENOMIC DNA]</scope>
    <source>
        <strain evidence="3">HUAS 3-15</strain>
    </source>
</reference>
<evidence type="ECO:0000313" key="3">
    <source>
        <dbReference type="Proteomes" id="UP001212821"/>
    </source>
</evidence>
<organism evidence="2 3">
    <name type="scientific">Kitasatospora cathayae</name>
    <dbReference type="NCBI Taxonomy" id="3004092"/>
    <lineage>
        <taxon>Bacteria</taxon>
        <taxon>Bacillati</taxon>
        <taxon>Actinomycetota</taxon>
        <taxon>Actinomycetes</taxon>
        <taxon>Kitasatosporales</taxon>
        <taxon>Streptomycetaceae</taxon>
        <taxon>Kitasatospora</taxon>
    </lineage>
</organism>
<proteinExistence type="predicted"/>
<accession>A0ABY7PWB6</accession>
<dbReference type="EMBL" id="CP115450">
    <property type="protein sequence ID" value="WBP84487.1"/>
    <property type="molecule type" value="Genomic_DNA"/>
</dbReference>